<reference evidence="1 2" key="1">
    <citation type="submission" date="2021-07" db="EMBL/GenBank/DDBJ databases">
        <title>Paenibacillus radiodurans sp. nov., isolated from the southeastern edge of Tengger Desert.</title>
        <authorList>
            <person name="Zhang G."/>
        </authorList>
    </citation>
    <scope>NUCLEOTIDE SEQUENCE [LARGE SCALE GENOMIC DNA]</scope>
    <source>
        <strain evidence="1 2">CCM 7311</strain>
    </source>
</reference>
<evidence type="ECO:0008006" key="3">
    <source>
        <dbReference type="Google" id="ProtNLM"/>
    </source>
</evidence>
<evidence type="ECO:0000313" key="1">
    <source>
        <dbReference type="EMBL" id="MBW7460704.1"/>
    </source>
</evidence>
<feature type="non-terminal residue" evidence="1">
    <location>
        <position position="1"/>
    </location>
</feature>
<name>A0ABS7CIE5_9BACL</name>
<dbReference type="Proteomes" id="UP001519887">
    <property type="component" value="Unassembled WGS sequence"/>
</dbReference>
<organism evidence="1 2">
    <name type="scientific">Paenibacillus sepulcri</name>
    <dbReference type="NCBI Taxonomy" id="359917"/>
    <lineage>
        <taxon>Bacteria</taxon>
        <taxon>Bacillati</taxon>
        <taxon>Bacillota</taxon>
        <taxon>Bacilli</taxon>
        <taxon>Bacillales</taxon>
        <taxon>Paenibacillaceae</taxon>
        <taxon>Paenibacillus</taxon>
    </lineage>
</organism>
<sequence length="278" mass="31327">LDVTVELSFGLHRVLHLIVNWTNRSGKLLADTAVGIVFELPEREKENITIPHMIYNNNPSSDPRRIVPKLGAEEGFICEEHRLPIPCVNVEWTEKEESSYISLFSEPSLAYTEEGDGNYGSLGVLRDDGHTAITAMSGVLMFNGGKDIYYVGKSKTEPYSGGYLDFPAEYSLSKHYMLDWGRLPQTGWGFREAVRKGWQLFEPQGASPLTLDEIIRLKTNALDDRWRSSEGAAGYIKFNDSNDFGKVNRHPLHFLYGWTGQCLKLAWCDAKLGFVQGD</sequence>
<feature type="non-terminal residue" evidence="1">
    <location>
        <position position="278"/>
    </location>
</feature>
<protein>
    <recommendedName>
        <fullName evidence="3">Beta-galactosidase</fullName>
    </recommendedName>
</protein>
<gene>
    <name evidence="1" type="ORF">K0U00_42230</name>
</gene>
<evidence type="ECO:0000313" key="2">
    <source>
        <dbReference type="Proteomes" id="UP001519887"/>
    </source>
</evidence>
<comment type="caution">
    <text evidence="1">The sequence shown here is derived from an EMBL/GenBank/DDBJ whole genome shotgun (WGS) entry which is preliminary data.</text>
</comment>
<proteinExistence type="predicted"/>
<keyword evidence="2" id="KW-1185">Reference proteome</keyword>
<accession>A0ABS7CIE5</accession>
<dbReference type="EMBL" id="JAHZIK010002402">
    <property type="protein sequence ID" value="MBW7460704.1"/>
    <property type="molecule type" value="Genomic_DNA"/>
</dbReference>